<evidence type="ECO:0000256" key="15">
    <source>
        <dbReference type="ARBA" id="ARBA00038043"/>
    </source>
</evidence>
<evidence type="ECO:0000256" key="3">
    <source>
        <dbReference type="ARBA" id="ARBA00012513"/>
    </source>
</evidence>
<keyword evidence="21" id="KW-1185">Reference proteome</keyword>
<evidence type="ECO:0000256" key="11">
    <source>
        <dbReference type="ARBA" id="ARBA00022777"/>
    </source>
</evidence>
<keyword evidence="13 18" id="KW-0472">Membrane</keyword>
<name>A0AAW0MA73_QUESU</name>
<dbReference type="InterPro" id="IPR003591">
    <property type="entry name" value="Leu-rich_rpt_typical-subtyp"/>
</dbReference>
<keyword evidence="9" id="KW-0677">Repeat</keyword>
<evidence type="ECO:0000256" key="5">
    <source>
        <dbReference type="ARBA" id="ARBA00022527"/>
    </source>
</evidence>
<gene>
    <name evidence="20" type="ORF">CFP56_029208</name>
</gene>
<dbReference type="SUPFAM" id="SSF52058">
    <property type="entry name" value="L domain-like"/>
    <property type="match status" value="1"/>
</dbReference>
<evidence type="ECO:0000256" key="14">
    <source>
        <dbReference type="ARBA" id="ARBA00023180"/>
    </source>
</evidence>
<dbReference type="EC" id="2.7.11.1" evidence="3"/>
<feature type="chain" id="PRO_5043810599" description="non-specific serine/threonine protein kinase" evidence="19">
    <location>
        <begin position="27"/>
        <end position="489"/>
    </location>
</feature>
<evidence type="ECO:0000256" key="2">
    <source>
        <dbReference type="ARBA" id="ARBA00004370"/>
    </source>
</evidence>
<dbReference type="InterPro" id="IPR001611">
    <property type="entry name" value="Leu-rich_rpt"/>
</dbReference>
<keyword evidence="10" id="KW-0547">Nucleotide-binding</keyword>
<dbReference type="Pfam" id="PF00560">
    <property type="entry name" value="LRR_1"/>
    <property type="match status" value="7"/>
</dbReference>
<evidence type="ECO:0000256" key="19">
    <source>
        <dbReference type="SAM" id="SignalP"/>
    </source>
</evidence>
<keyword evidence="4" id="KW-0134">Cell wall</keyword>
<evidence type="ECO:0000256" key="17">
    <source>
        <dbReference type="ARBA" id="ARBA00048679"/>
    </source>
</evidence>
<evidence type="ECO:0000256" key="18">
    <source>
        <dbReference type="SAM" id="Phobius"/>
    </source>
</evidence>
<dbReference type="SMART" id="SM00369">
    <property type="entry name" value="LRR_TYP"/>
    <property type="match status" value="7"/>
</dbReference>
<evidence type="ECO:0000313" key="20">
    <source>
        <dbReference type="EMBL" id="KAK7860823.1"/>
    </source>
</evidence>
<dbReference type="Proteomes" id="UP000237347">
    <property type="component" value="Unassembled WGS sequence"/>
</dbReference>
<dbReference type="SMART" id="SM00365">
    <property type="entry name" value="LRR_SD22"/>
    <property type="match status" value="3"/>
</dbReference>
<feature type="transmembrane region" description="Helical" evidence="18">
    <location>
        <begin position="425"/>
        <end position="443"/>
    </location>
</feature>
<dbReference type="InterPro" id="IPR032675">
    <property type="entry name" value="LRR_dom_sf"/>
</dbReference>
<dbReference type="Gene3D" id="3.80.10.10">
    <property type="entry name" value="Ribonuclease Inhibitor"/>
    <property type="match status" value="2"/>
</dbReference>
<dbReference type="InterPro" id="IPR051420">
    <property type="entry name" value="Ser_Thr_Kinases_DiverseReg"/>
</dbReference>
<dbReference type="GO" id="GO:0004674">
    <property type="term" value="F:protein serine/threonine kinase activity"/>
    <property type="evidence" value="ECO:0007669"/>
    <property type="project" value="UniProtKB-KW"/>
</dbReference>
<dbReference type="Pfam" id="PF13855">
    <property type="entry name" value="LRR_8"/>
    <property type="match status" value="1"/>
</dbReference>
<comment type="similarity">
    <text evidence="15">Belongs to the polygalacturonase-inhibiting protein family.</text>
</comment>
<keyword evidence="5" id="KW-0723">Serine/threonine-protein kinase</keyword>
<dbReference type="GO" id="GO:0005524">
    <property type="term" value="F:ATP binding"/>
    <property type="evidence" value="ECO:0007669"/>
    <property type="project" value="UniProtKB-KW"/>
</dbReference>
<keyword evidence="4" id="KW-0964">Secreted</keyword>
<keyword evidence="12" id="KW-0067">ATP-binding</keyword>
<evidence type="ECO:0000256" key="8">
    <source>
        <dbReference type="ARBA" id="ARBA00022729"/>
    </source>
</evidence>
<evidence type="ECO:0000313" key="21">
    <source>
        <dbReference type="Proteomes" id="UP000237347"/>
    </source>
</evidence>
<dbReference type="PRINTS" id="PR00019">
    <property type="entry name" value="LEURICHRPT"/>
</dbReference>
<evidence type="ECO:0000256" key="9">
    <source>
        <dbReference type="ARBA" id="ARBA00022737"/>
    </source>
</evidence>
<dbReference type="PANTHER" id="PTHR48005:SF16">
    <property type="entry name" value="MDIS1-INTERACTING RECEPTOR LIKE KINASE 2-LIKE ISOFORM X1"/>
    <property type="match status" value="1"/>
</dbReference>
<evidence type="ECO:0000256" key="16">
    <source>
        <dbReference type="ARBA" id="ARBA00047899"/>
    </source>
</evidence>
<dbReference type="GO" id="GO:0016020">
    <property type="term" value="C:membrane"/>
    <property type="evidence" value="ECO:0007669"/>
    <property type="project" value="UniProtKB-SubCell"/>
</dbReference>
<evidence type="ECO:0000256" key="6">
    <source>
        <dbReference type="ARBA" id="ARBA00022614"/>
    </source>
</evidence>
<evidence type="ECO:0000256" key="4">
    <source>
        <dbReference type="ARBA" id="ARBA00022512"/>
    </source>
</evidence>
<organism evidence="20 21">
    <name type="scientific">Quercus suber</name>
    <name type="common">Cork oak</name>
    <dbReference type="NCBI Taxonomy" id="58331"/>
    <lineage>
        <taxon>Eukaryota</taxon>
        <taxon>Viridiplantae</taxon>
        <taxon>Streptophyta</taxon>
        <taxon>Embryophyta</taxon>
        <taxon>Tracheophyta</taxon>
        <taxon>Spermatophyta</taxon>
        <taxon>Magnoliopsida</taxon>
        <taxon>eudicotyledons</taxon>
        <taxon>Gunneridae</taxon>
        <taxon>Pentapetalae</taxon>
        <taxon>rosids</taxon>
        <taxon>fabids</taxon>
        <taxon>Fagales</taxon>
        <taxon>Fagaceae</taxon>
        <taxon>Quercus</taxon>
    </lineage>
</organism>
<proteinExistence type="inferred from homology"/>
<evidence type="ECO:0000256" key="10">
    <source>
        <dbReference type="ARBA" id="ARBA00022741"/>
    </source>
</evidence>
<accession>A0AAW0MA73</accession>
<comment type="caution">
    <text evidence="20">The sequence shown here is derived from an EMBL/GenBank/DDBJ whole genome shotgun (WGS) entry which is preliminary data.</text>
</comment>
<dbReference type="EMBL" id="PKMF04000004">
    <property type="protein sequence ID" value="KAK7860823.1"/>
    <property type="molecule type" value="Genomic_DNA"/>
</dbReference>
<keyword evidence="8 19" id="KW-0732">Signal</keyword>
<dbReference type="PANTHER" id="PTHR48005">
    <property type="entry name" value="LEUCINE RICH REPEAT KINASE 2"/>
    <property type="match status" value="1"/>
</dbReference>
<dbReference type="FunFam" id="3.80.10.10:FF:000041">
    <property type="entry name" value="LRR receptor-like serine/threonine-protein kinase ERECTA"/>
    <property type="match status" value="1"/>
</dbReference>
<protein>
    <recommendedName>
        <fullName evidence="3">non-specific serine/threonine protein kinase</fullName>
        <ecNumber evidence="3">2.7.11.1</ecNumber>
    </recommendedName>
</protein>
<keyword evidence="14" id="KW-0325">Glycoprotein</keyword>
<comment type="subcellular location">
    <subcellularLocation>
        <location evidence="2">Membrane</location>
    </subcellularLocation>
    <subcellularLocation>
        <location evidence="1">Secreted</location>
        <location evidence="1">Cell wall</location>
    </subcellularLocation>
</comment>
<evidence type="ECO:0000256" key="13">
    <source>
        <dbReference type="ARBA" id="ARBA00023136"/>
    </source>
</evidence>
<keyword evidence="7" id="KW-0808">Transferase</keyword>
<keyword evidence="6" id="KW-0433">Leucine-rich repeat</keyword>
<comment type="catalytic activity">
    <reaction evidence="17">
        <text>L-seryl-[protein] + ATP = O-phospho-L-seryl-[protein] + ADP + H(+)</text>
        <dbReference type="Rhea" id="RHEA:17989"/>
        <dbReference type="Rhea" id="RHEA-COMP:9863"/>
        <dbReference type="Rhea" id="RHEA-COMP:11604"/>
        <dbReference type="ChEBI" id="CHEBI:15378"/>
        <dbReference type="ChEBI" id="CHEBI:29999"/>
        <dbReference type="ChEBI" id="CHEBI:30616"/>
        <dbReference type="ChEBI" id="CHEBI:83421"/>
        <dbReference type="ChEBI" id="CHEBI:456216"/>
        <dbReference type="EC" id="2.7.11.1"/>
    </reaction>
</comment>
<keyword evidence="18" id="KW-1133">Transmembrane helix</keyword>
<keyword evidence="11" id="KW-0418">Kinase</keyword>
<reference evidence="20 21" key="1">
    <citation type="journal article" date="2018" name="Sci. Data">
        <title>The draft genome sequence of cork oak.</title>
        <authorList>
            <person name="Ramos A.M."/>
            <person name="Usie A."/>
            <person name="Barbosa P."/>
            <person name="Barros P.M."/>
            <person name="Capote T."/>
            <person name="Chaves I."/>
            <person name="Simoes F."/>
            <person name="Abreu I."/>
            <person name="Carrasquinho I."/>
            <person name="Faro C."/>
            <person name="Guimaraes J.B."/>
            <person name="Mendonca D."/>
            <person name="Nobrega F."/>
            <person name="Rodrigues L."/>
            <person name="Saibo N.J.M."/>
            <person name="Varela M.C."/>
            <person name="Egas C."/>
            <person name="Matos J."/>
            <person name="Miguel C.M."/>
            <person name="Oliveira M.M."/>
            <person name="Ricardo C.P."/>
            <person name="Goncalves S."/>
        </authorList>
    </citation>
    <scope>NUCLEOTIDE SEQUENCE [LARGE SCALE GENOMIC DNA]</scope>
    <source>
        <strain evidence="21">cv. HL8</strain>
    </source>
</reference>
<evidence type="ECO:0000256" key="12">
    <source>
        <dbReference type="ARBA" id="ARBA00022840"/>
    </source>
</evidence>
<feature type="signal peptide" evidence="19">
    <location>
        <begin position="1"/>
        <end position="26"/>
    </location>
</feature>
<keyword evidence="18" id="KW-0812">Transmembrane</keyword>
<comment type="catalytic activity">
    <reaction evidence="16">
        <text>L-threonyl-[protein] + ATP = O-phospho-L-threonyl-[protein] + ADP + H(+)</text>
        <dbReference type="Rhea" id="RHEA:46608"/>
        <dbReference type="Rhea" id="RHEA-COMP:11060"/>
        <dbReference type="Rhea" id="RHEA-COMP:11605"/>
        <dbReference type="ChEBI" id="CHEBI:15378"/>
        <dbReference type="ChEBI" id="CHEBI:30013"/>
        <dbReference type="ChEBI" id="CHEBI:30616"/>
        <dbReference type="ChEBI" id="CHEBI:61977"/>
        <dbReference type="ChEBI" id="CHEBI:456216"/>
        <dbReference type="EC" id="2.7.11.1"/>
    </reaction>
</comment>
<dbReference type="AlphaFoldDB" id="A0AAW0MA73"/>
<dbReference type="FunFam" id="3.80.10.10:FF:000400">
    <property type="entry name" value="Nuclear pore complex protein NUP107"/>
    <property type="match status" value="1"/>
</dbReference>
<evidence type="ECO:0000256" key="7">
    <source>
        <dbReference type="ARBA" id="ARBA00022679"/>
    </source>
</evidence>
<evidence type="ECO:0000256" key="1">
    <source>
        <dbReference type="ARBA" id="ARBA00004191"/>
    </source>
</evidence>
<sequence length="489" mass="54098">MAPSVSISINLVLALWVLCIFTHSTTMVVAAAKSSALELEAKALLESGWWSSNYTTNGSSLSHCLWPGIFCGVGGSVVKIGMVYGVHLGDKFRKFNFSSFPNLELLHLYNTGLQGSIPPEIGTLSKLAYLSLSMNNLTGNLPLSLANLTQLETFDISSNLISGSIPKELGNLKNLSFLDLSNNTLTGPLPSTLSLLTNLTYLSLNSNQMNLRTLSLAWNQISGFIPVEIADCSSLYNLTLSHNYLTGTISFDMSNLYLLVYLDLSYNNLSGFIPRTITHLTNLETLSLDWNQITGSIPMEITDCSSLKHLSLSHNYLTGNIRSLIGYYLRFLNAIDLSHNNISGDIPFELWDSPSLELLDFSYNNLNRNKLFIQFIPNGYLNCTPYTFIGNKDVCGDIKGFPPCIPNSPNSSPNNNKSIVHQIKIVVPLSFFLVFLLLGCIFLSRRGDMKTKSDSSEPKNGDLFSIWNYDGKIAYEDIIKATKDFDISY</sequence>